<dbReference type="GO" id="GO:0008168">
    <property type="term" value="F:methyltransferase activity"/>
    <property type="evidence" value="ECO:0007669"/>
    <property type="project" value="InterPro"/>
</dbReference>
<dbReference type="SUPFAM" id="SSF55174">
    <property type="entry name" value="Alpha-L RNA-binding motif"/>
    <property type="match status" value="1"/>
</dbReference>
<dbReference type="InterPro" id="IPR029063">
    <property type="entry name" value="SAM-dependent_MTases_sf"/>
</dbReference>
<dbReference type="Pfam" id="PF01479">
    <property type="entry name" value="S4"/>
    <property type="match status" value="1"/>
</dbReference>
<dbReference type="EMBL" id="LIZX01000062">
    <property type="protein sequence ID" value="KPJ67600.1"/>
    <property type="molecule type" value="Genomic_DNA"/>
</dbReference>
<dbReference type="Pfam" id="PF01728">
    <property type="entry name" value="FtsJ"/>
    <property type="match status" value="1"/>
</dbReference>
<organism evidence="5 6">
    <name type="scientific">candidate division WOR-1 bacterium DG_54_3</name>
    <dbReference type="NCBI Taxonomy" id="1703775"/>
    <lineage>
        <taxon>Bacteria</taxon>
        <taxon>Bacillati</taxon>
        <taxon>Saganbacteria</taxon>
    </lineage>
</organism>
<protein>
    <recommendedName>
        <fullName evidence="4">RNA-binding S4 domain-containing protein</fullName>
    </recommendedName>
</protein>
<feature type="domain" description="RNA-binding S4" evidence="4">
    <location>
        <begin position="3"/>
        <end position="66"/>
    </location>
</feature>
<dbReference type="InterPro" id="IPR002877">
    <property type="entry name" value="RNA_MeTrfase_FtsJ_dom"/>
</dbReference>
<dbReference type="InterPro" id="IPR004538">
    <property type="entry name" value="Hemolysin_A/TlyA"/>
</dbReference>
<evidence type="ECO:0000256" key="3">
    <source>
        <dbReference type="PROSITE-ProRule" id="PRU00182"/>
    </source>
</evidence>
<dbReference type="Gene3D" id="3.10.290.10">
    <property type="entry name" value="RNA-binding S4 domain"/>
    <property type="match status" value="1"/>
</dbReference>
<accession>A0A0S7XYL1</accession>
<dbReference type="PROSITE" id="PS50889">
    <property type="entry name" value="S4"/>
    <property type="match status" value="1"/>
</dbReference>
<dbReference type="GO" id="GO:0003723">
    <property type="term" value="F:RNA binding"/>
    <property type="evidence" value="ECO:0007669"/>
    <property type="project" value="UniProtKB-KW"/>
</dbReference>
<name>A0A0S7XYL1_UNCSA</name>
<dbReference type="Proteomes" id="UP000051861">
    <property type="component" value="Unassembled WGS sequence"/>
</dbReference>
<dbReference type="PANTHER" id="PTHR32319">
    <property type="entry name" value="BACTERIAL HEMOLYSIN-LIKE PROTEIN"/>
    <property type="match status" value="1"/>
</dbReference>
<dbReference type="SMART" id="SM00363">
    <property type="entry name" value="S4"/>
    <property type="match status" value="1"/>
</dbReference>
<dbReference type="CDD" id="cd00165">
    <property type="entry name" value="S4"/>
    <property type="match status" value="1"/>
</dbReference>
<dbReference type="PANTHER" id="PTHR32319:SF0">
    <property type="entry name" value="BACTERIAL HEMOLYSIN-LIKE PROTEIN"/>
    <property type="match status" value="1"/>
</dbReference>
<comment type="similarity">
    <text evidence="2">Belongs to the TlyA family.</text>
</comment>
<dbReference type="GO" id="GO:0032259">
    <property type="term" value="P:methylation"/>
    <property type="evidence" value="ECO:0007669"/>
    <property type="project" value="InterPro"/>
</dbReference>
<dbReference type="NCBIfam" id="TIGR00478">
    <property type="entry name" value="tly"/>
    <property type="match status" value="1"/>
</dbReference>
<evidence type="ECO:0000313" key="5">
    <source>
        <dbReference type="EMBL" id="KPJ67600.1"/>
    </source>
</evidence>
<comment type="caution">
    <text evidence="5">The sequence shown here is derived from an EMBL/GenBank/DDBJ whole genome shotgun (WGS) entry which is preliminary data.</text>
</comment>
<evidence type="ECO:0000256" key="2">
    <source>
        <dbReference type="ARBA" id="ARBA00029460"/>
    </source>
</evidence>
<dbReference type="InterPro" id="IPR002942">
    <property type="entry name" value="S4_RNA-bd"/>
</dbReference>
<proteinExistence type="inferred from homology"/>
<dbReference type="InterPro" id="IPR047048">
    <property type="entry name" value="TlyA"/>
</dbReference>
<evidence type="ECO:0000259" key="4">
    <source>
        <dbReference type="SMART" id="SM00363"/>
    </source>
</evidence>
<dbReference type="PATRIC" id="fig|1703775.3.peg.2740"/>
<keyword evidence="1 3" id="KW-0694">RNA-binding</keyword>
<dbReference type="SUPFAM" id="SSF53335">
    <property type="entry name" value="S-adenosyl-L-methionine-dependent methyltransferases"/>
    <property type="match status" value="1"/>
</dbReference>
<evidence type="ECO:0000313" key="6">
    <source>
        <dbReference type="Proteomes" id="UP000051861"/>
    </source>
</evidence>
<evidence type="ECO:0000256" key="1">
    <source>
        <dbReference type="ARBA" id="ARBA00022884"/>
    </source>
</evidence>
<dbReference type="AlphaFoldDB" id="A0A0S7XYL1"/>
<dbReference type="PIRSF" id="PIRSF005578">
    <property type="entry name" value="TlyA"/>
    <property type="match status" value="1"/>
</dbReference>
<dbReference type="InterPro" id="IPR036986">
    <property type="entry name" value="S4_RNA-bd_sf"/>
</dbReference>
<dbReference type="Gene3D" id="3.40.50.150">
    <property type="entry name" value="Vaccinia Virus protein VP39"/>
    <property type="match status" value="1"/>
</dbReference>
<gene>
    <name evidence="5" type="ORF">AMJ44_07200</name>
</gene>
<sequence length="248" mass="27164">MKKRVDQLLVDRGYFSSRARAQASILAGLVYVSGKKIEKAGSLFSPEVAIEIRGKLHPYVSRGGIKLERALKEFKARVKGKVAIDVGASTGGFTDCLLQHGAARVYAVDVGYGQLAWKLRQDPRVKVIERTNIRYLTLKDLGLKTSDIGLCTIDVSFISLSKVLPAVYNLLGKKGEVAALIKPQFEARREQVGKGGIIKDKKVRKEVIEKVKAEAEAIGYKAKGVIQSPITGADGNVEFFIYLVKNSE</sequence>
<reference evidence="5 6" key="1">
    <citation type="journal article" date="2015" name="Microbiome">
        <title>Genomic resolution of linkages in carbon, nitrogen, and sulfur cycling among widespread estuary sediment bacteria.</title>
        <authorList>
            <person name="Baker B.J."/>
            <person name="Lazar C.S."/>
            <person name="Teske A.P."/>
            <person name="Dick G.J."/>
        </authorList>
    </citation>
    <scope>NUCLEOTIDE SEQUENCE [LARGE SCALE GENOMIC DNA]</scope>
    <source>
        <strain evidence="5">DG_54_3</strain>
    </source>
</reference>